<evidence type="ECO:0000313" key="2">
    <source>
        <dbReference type="Proteomes" id="UP000823388"/>
    </source>
</evidence>
<dbReference type="Proteomes" id="UP000823388">
    <property type="component" value="Chromosome 9N"/>
</dbReference>
<gene>
    <name evidence="1" type="ORF">PVAP13_9NG386914</name>
</gene>
<comment type="caution">
    <text evidence="1">The sequence shown here is derived from an EMBL/GenBank/DDBJ whole genome shotgun (WGS) entry which is preliminary data.</text>
</comment>
<proteinExistence type="predicted"/>
<name>A0A8T0MMR0_PANVG</name>
<evidence type="ECO:0000313" key="1">
    <source>
        <dbReference type="EMBL" id="KAG2538590.1"/>
    </source>
</evidence>
<sequence>MLPLPFIFLFSENNTPLMRGTKQQIVLCFCTFLVGASTAPPLTTAFLSASPRLSRWPNCSLLGALHSA</sequence>
<organism evidence="1 2">
    <name type="scientific">Panicum virgatum</name>
    <name type="common">Blackwell switchgrass</name>
    <dbReference type="NCBI Taxonomy" id="38727"/>
    <lineage>
        <taxon>Eukaryota</taxon>
        <taxon>Viridiplantae</taxon>
        <taxon>Streptophyta</taxon>
        <taxon>Embryophyta</taxon>
        <taxon>Tracheophyta</taxon>
        <taxon>Spermatophyta</taxon>
        <taxon>Magnoliopsida</taxon>
        <taxon>Liliopsida</taxon>
        <taxon>Poales</taxon>
        <taxon>Poaceae</taxon>
        <taxon>PACMAD clade</taxon>
        <taxon>Panicoideae</taxon>
        <taxon>Panicodae</taxon>
        <taxon>Paniceae</taxon>
        <taxon>Panicinae</taxon>
        <taxon>Panicum</taxon>
        <taxon>Panicum sect. Hiantes</taxon>
    </lineage>
</organism>
<dbReference type="AlphaFoldDB" id="A0A8T0MMR0"/>
<reference evidence="1" key="1">
    <citation type="submission" date="2020-05" db="EMBL/GenBank/DDBJ databases">
        <title>WGS assembly of Panicum virgatum.</title>
        <authorList>
            <person name="Lovell J.T."/>
            <person name="Jenkins J."/>
            <person name="Shu S."/>
            <person name="Juenger T.E."/>
            <person name="Schmutz J."/>
        </authorList>
    </citation>
    <scope>NUCLEOTIDE SEQUENCE</scope>
    <source>
        <strain evidence="1">AP13</strain>
    </source>
</reference>
<protein>
    <submittedName>
        <fullName evidence="1">Uncharacterized protein</fullName>
    </submittedName>
</protein>
<dbReference type="EMBL" id="CM029054">
    <property type="protein sequence ID" value="KAG2538590.1"/>
    <property type="molecule type" value="Genomic_DNA"/>
</dbReference>
<accession>A0A8T0MMR0</accession>
<keyword evidence="2" id="KW-1185">Reference proteome</keyword>